<name>M3CED0_SPHMS</name>
<feature type="region of interest" description="Disordered" evidence="1">
    <location>
        <begin position="37"/>
        <end position="69"/>
    </location>
</feature>
<dbReference type="EMBL" id="KB456266">
    <property type="protein sequence ID" value="EMF11406.1"/>
    <property type="molecule type" value="Genomic_DNA"/>
</dbReference>
<reference evidence="2 3" key="1">
    <citation type="journal article" date="2012" name="PLoS Pathog.">
        <title>Diverse lifestyles and strategies of plant pathogenesis encoded in the genomes of eighteen Dothideomycetes fungi.</title>
        <authorList>
            <person name="Ohm R.A."/>
            <person name="Feau N."/>
            <person name="Henrissat B."/>
            <person name="Schoch C.L."/>
            <person name="Horwitz B.A."/>
            <person name="Barry K.W."/>
            <person name="Condon B.J."/>
            <person name="Copeland A.C."/>
            <person name="Dhillon B."/>
            <person name="Glaser F."/>
            <person name="Hesse C.N."/>
            <person name="Kosti I."/>
            <person name="LaButti K."/>
            <person name="Lindquist E.A."/>
            <person name="Lucas S."/>
            <person name="Salamov A.A."/>
            <person name="Bradshaw R.E."/>
            <person name="Ciuffetti L."/>
            <person name="Hamelin R.C."/>
            <person name="Kema G.H.J."/>
            <person name="Lawrence C."/>
            <person name="Scott J.A."/>
            <person name="Spatafora J.W."/>
            <person name="Turgeon B.G."/>
            <person name="de Wit P.J.G.M."/>
            <person name="Zhong S."/>
            <person name="Goodwin S.B."/>
            <person name="Grigoriev I.V."/>
        </authorList>
    </citation>
    <scope>NUCLEOTIDE SEQUENCE [LARGE SCALE GENOMIC DNA]</scope>
    <source>
        <strain evidence="2 3">SO2202</strain>
    </source>
</reference>
<dbReference type="RefSeq" id="XP_016759527.1">
    <property type="nucleotide sequence ID" value="XM_016901450.1"/>
</dbReference>
<proteinExistence type="predicted"/>
<keyword evidence="3" id="KW-1185">Reference proteome</keyword>
<organism evidence="2 3">
    <name type="scientific">Sphaerulina musiva (strain SO2202)</name>
    <name type="common">Poplar stem canker fungus</name>
    <name type="synonym">Septoria musiva</name>
    <dbReference type="NCBI Taxonomy" id="692275"/>
    <lineage>
        <taxon>Eukaryota</taxon>
        <taxon>Fungi</taxon>
        <taxon>Dikarya</taxon>
        <taxon>Ascomycota</taxon>
        <taxon>Pezizomycotina</taxon>
        <taxon>Dothideomycetes</taxon>
        <taxon>Dothideomycetidae</taxon>
        <taxon>Mycosphaerellales</taxon>
        <taxon>Mycosphaerellaceae</taxon>
        <taxon>Sphaerulina</taxon>
    </lineage>
</organism>
<protein>
    <submittedName>
        <fullName evidence="2">Uncharacterized protein</fullName>
    </submittedName>
</protein>
<accession>M3CED0</accession>
<sequence length="185" mass="20812">MPNRIQHRLNDRIRGSDKLDRQTEIKMTDPNFVRIKPDLSIGKGIPDRELPDSTSGQPEDTLLQKDRRATKRCSLRDPIHMSSIAARASPYQSGQNEHLQTSRAKLMQENMHDANDRTRLSLAFAVAAEDLETSCAANLTEVRIAYKLADEEHTFDSNAYVKTVPIKAGGRKVDAMLQRIVDAES</sequence>
<dbReference type="OrthoDB" id="247013at2759"/>
<evidence type="ECO:0000313" key="2">
    <source>
        <dbReference type="EMBL" id="EMF11406.1"/>
    </source>
</evidence>
<evidence type="ECO:0000256" key="1">
    <source>
        <dbReference type="SAM" id="MobiDB-lite"/>
    </source>
</evidence>
<dbReference type="AlphaFoldDB" id="M3CED0"/>
<evidence type="ECO:0000313" key="3">
    <source>
        <dbReference type="Proteomes" id="UP000016931"/>
    </source>
</evidence>
<dbReference type="Proteomes" id="UP000016931">
    <property type="component" value="Unassembled WGS sequence"/>
</dbReference>
<dbReference type="HOGENOM" id="CLU_1462203_0_0_1"/>
<gene>
    <name evidence="2" type="ORF">SEPMUDRAFT_118699</name>
</gene>
<dbReference type="GeneID" id="27898587"/>